<dbReference type="RefSeq" id="WP_015281384.1">
    <property type="nucleotide sequence ID" value="NC_019940.1"/>
</dbReference>
<dbReference type="Pfam" id="PF11812">
    <property type="entry name" value="DUF3333"/>
    <property type="match status" value="1"/>
</dbReference>
<protein>
    <recommendedName>
        <fullName evidence="3 9">Phosphate transport system permease protein PstA</fullName>
    </recommendedName>
</protein>
<evidence type="ECO:0000259" key="10">
    <source>
        <dbReference type="PROSITE" id="PS50928"/>
    </source>
</evidence>
<dbReference type="eggNOG" id="COG0581">
    <property type="taxonomic scope" value="Bacteria"/>
</dbReference>
<comment type="similarity">
    <text evidence="2 9">Belongs to the binding-protein-dependent transport system permease family. CysTW subfamily.</text>
</comment>
<evidence type="ECO:0000256" key="5">
    <source>
        <dbReference type="ARBA" id="ARBA00022475"/>
    </source>
</evidence>
<feature type="domain" description="ABC transmembrane type-1" evidence="10">
    <location>
        <begin position="220"/>
        <end position="427"/>
    </location>
</feature>
<keyword evidence="7 9" id="KW-1133">Transmembrane helix</keyword>
<feature type="transmembrane region" description="Helical" evidence="9">
    <location>
        <begin position="224"/>
        <end position="245"/>
    </location>
</feature>
<dbReference type="AlphaFoldDB" id="L0GZ56"/>
<dbReference type="InterPro" id="IPR035906">
    <property type="entry name" value="MetI-like_sf"/>
</dbReference>
<dbReference type="STRING" id="765912.Thimo_2527"/>
<dbReference type="HOGENOM" id="CLU_033621_2_1_6"/>
<evidence type="ECO:0000256" key="1">
    <source>
        <dbReference type="ARBA" id="ARBA00004651"/>
    </source>
</evidence>
<dbReference type="GO" id="GO:0005315">
    <property type="term" value="F:phosphate transmembrane transporter activity"/>
    <property type="evidence" value="ECO:0007669"/>
    <property type="project" value="InterPro"/>
</dbReference>
<evidence type="ECO:0000313" key="12">
    <source>
        <dbReference type="Proteomes" id="UP000010816"/>
    </source>
</evidence>
<keyword evidence="5 9" id="KW-1003">Cell membrane</keyword>
<dbReference type="SUPFAM" id="SSF161098">
    <property type="entry name" value="MetI-like"/>
    <property type="match status" value="1"/>
</dbReference>
<dbReference type="Pfam" id="PF00528">
    <property type="entry name" value="BPD_transp_1"/>
    <property type="match status" value="1"/>
</dbReference>
<dbReference type="CDD" id="cd06261">
    <property type="entry name" value="TM_PBP2"/>
    <property type="match status" value="1"/>
</dbReference>
<dbReference type="InterPro" id="IPR000515">
    <property type="entry name" value="MetI-like"/>
</dbReference>
<name>L0GZ56_9GAMM</name>
<dbReference type="GO" id="GO:0035435">
    <property type="term" value="P:phosphate ion transmembrane transport"/>
    <property type="evidence" value="ECO:0007669"/>
    <property type="project" value="InterPro"/>
</dbReference>
<dbReference type="InterPro" id="IPR024573">
    <property type="entry name" value="DUF3333"/>
</dbReference>
<dbReference type="Proteomes" id="UP000010816">
    <property type="component" value="Chromosome"/>
</dbReference>
<dbReference type="InterPro" id="IPR005672">
    <property type="entry name" value="Phosphate_PstA"/>
</dbReference>
<feature type="transmembrane region" description="Helical" evidence="9">
    <location>
        <begin position="35"/>
        <end position="54"/>
    </location>
</feature>
<accession>L0GZ56</accession>
<dbReference type="NCBIfam" id="TIGR00974">
    <property type="entry name" value="3a0107s02c"/>
    <property type="match status" value="1"/>
</dbReference>
<evidence type="ECO:0000313" key="11">
    <source>
        <dbReference type="EMBL" id="AGA91251.1"/>
    </source>
</evidence>
<proteinExistence type="inferred from homology"/>
<feature type="transmembrane region" description="Helical" evidence="9">
    <location>
        <begin position="341"/>
        <end position="362"/>
    </location>
</feature>
<feature type="transmembrane region" description="Helical" evidence="9">
    <location>
        <begin position="293"/>
        <end position="315"/>
    </location>
</feature>
<keyword evidence="6 9" id="KW-0812">Transmembrane</keyword>
<dbReference type="GO" id="GO:0005886">
    <property type="term" value="C:plasma membrane"/>
    <property type="evidence" value="ECO:0007669"/>
    <property type="project" value="UniProtKB-SubCell"/>
</dbReference>
<keyword evidence="12" id="KW-1185">Reference proteome</keyword>
<keyword evidence="4" id="KW-0813">Transport</keyword>
<dbReference type="Gene3D" id="1.10.3720.10">
    <property type="entry name" value="MetI-like"/>
    <property type="match status" value="1"/>
</dbReference>
<keyword evidence="8 9" id="KW-0472">Membrane</keyword>
<dbReference type="PANTHER" id="PTHR43470:SF5">
    <property type="entry name" value="PHOSPHATE TRANSPORT SYSTEM PERMEASE PROTEIN PSTA"/>
    <property type="match status" value="1"/>
</dbReference>
<reference evidence="11 12" key="1">
    <citation type="submission" date="2011-09" db="EMBL/GenBank/DDBJ databases">
        <title>Complete sequence of chromosome of Thioflavicoccus mobilis 8321.</title>
        <authorList>
            <consortium name="US DOE Joint Genome Institute"/>
            <person name="Lucas S."/>
            <person name="Han J."/>
            <person name="Lapidus A."/>
            <person name="Cheng J.-F."/>
            <person name="Goodwin L."/>
            <person name="Pitluck S."/>
            <person name="Peters L."/>
            <person name="Ovchinnikova G."/>
            <person name="Lu M."/>
            <person name="Detter J.C."/>
            <person name="Han C."/>
            <person name="Tapia R."/>
            <person name="Land M."/>
            <person name="Hauser L."/>
            <person name="Kyrpides N."/>
            <person name="Ivanova N."/>
            <person name="Pagani I."/>
            <person name="Vogl K."/>
            <person name="Liu Z."/>
            <person name="Imhoff J."/>
            <person name="Thiel V."/>
            <person name="Frigaard N.-U."/>
            <person name="Bryant D."/>
            <person name="Woyke T."/>
        </authorList>
    </citation>
    <scope>NUCLEOTIDE SEQUENCE [LARGE SCALE GENOMIC DNA]</scope>
    <source>
        <strain evidence="11 12">8321</strain>
    </source>
</reference>
<dbReference type="PATRIC" id="fig|765912.4.peg.2481"/>
<evidence type="ECO:0000256" key="6">
    <source>
        <dbReference type="ARBA" id="ARBA00022692"/>
    </source>
</evidence>
<evidence type="ECO:0000256" key="2">
    <source>
        <dbReference type="ARBA" id="ARBA00007069"/>
    </source>
</evidence>
<dbReference type="PROSITE" id="PS50928">
    <property type="entry name" value="ABC_TM1"/>
    <property type="match status" value="1"/>
</dbReference>
<evidence type="ECO:0000256" key="8">
    <source>
        <dbReference type="ARBA" id="ARBA00023136"/>
    </source>
</evidence>
<dbReference type="OrthoDB" id="9807065at2"/>
<gene>
    <name evidence="11" type="ORF">Thimo_2527</name>
</gene>
<evidence type="ECO:0000256" key="4">
    <source>
        <dbReference type="ARBA" id="ARBA00022448"/>
    </source>
</evidence>
<dbReference type="EMBL" id="CP003051">
    <property type="protein sequence ID" value="AGA91251.1"/>
    <property type="molecule type" value="Genomic_DNA"/>
</dbReference>
<evidence type="ECO:0000256" key="7">
    <source>
        <dbReference type="ARBA" id="ARBA00022989"/>
    </source>
</evidence>
<feature type="transmembrane region" description="Helical" evidence="9">
    <location>
        <begin position="411"/>
        <end position="430"/>
    </location>
</feature>
<evidence type="ECO:0000256" key="9">
    <source>
        <dbReference type="RuleBase" id="RU363043"/>
    </source>
</evidence>
<feature type="transmembrane region" description="Helical" evidence="9">
    <location>
        <begin position="265"/>
        <end position="287"/>
    </location>
</feature>
<evidence type="ECO:0000256" key="3">
    <source>
        <dbReference type="ARBA" id="ARBA00016864"/>
    </source>
</evidence>
<comment type="subcellular location">
    <subcellularLocation>
        <location evidence="9">Cell inner membrane</location>
        <topology evidence="9">Multi-pass membrane protein</topology>
    </subcellularLocation>
    <subcellularLocation>
        <location evidence="1">Cell membrane</location>
        <topology evidence="1">Multi-pass membrane protein</topology>
    </subcellularLocation>
</comment>
<dbReference type="PANTHER" id="PTHR43470">
    <property type="entry name" value="PHOSPHATE TRANSPORT SYSTEM PERMEASE PROTEIN PSTA-RELATED"/>
    <property type="match status" value="1"/>
</dbReference>
<dbReference type="KEGG" id="tmb:Thimo_2527"/>
<sequence length="438" mass="47883">MNSSASPFGDRPPRTRAIGRVNASLKRRYAAERRFRFLGAAAVALGLLFVGVLFTDIVGKGYTAFQQTYIQLPIYFDAEVIDPSGERDPDTLRRANYIQLARDALRAEFPEAQGRQERRELYGLLSIGAAQQLAERVQAHPDRIGTTEPVWLLADDDVDMLIKGKIDRHLPESDRRVKDQTLAWIEALEAKGAIEKHFNTLFFTNGTSREPELAGIAGAMAGSFYTLLLTLIFSFPIAVATALYLEEFAPKNRWTDLIEVNINNLAAVPSIVFGLLGLAVFINFFGVPRSTPLVGALVLTLMTLPTIIIASRAALKSVPPSIREAALGVGASSLQTQLHHVLPLALPGMLTGTIIGMAQALGETAPLLMIGMIAFIVDIPGGATDSATVLPVQIFLWADSPERGFVERTSAAIMVLLGFLIVMNLTAVMLRKKFERRW</sequence>
<organism evidence="11 12">
    <name type="scientific">Thioflavicoccus mobilis 8321</name>
    <dbReference type="NCBI Taxonomy" id="765912"/>
    <lineage>
        <taxon>Bacteria</taxon>
        <taxon>Pseudomonadati</taxon>
        <taxon>Pseudomonadota</taxon>
        <taxon>Gammaproteobacteria</taxon>
        <taxon>Chromatiales</taxon>
        <taxon>Chromatiaceae</taxon>
        <taxon>Thioflavicoccus</taxon>
    </lineage>
</organism>